<evidence type="ECO:0000313" key="2">
    <source>
        <dbReference type="Proteomes" id="UP000260425"/>
    </source>
</evidence>
<organismHost>
    <name type="scientific">Bacillus subtilis</name>
    <dbReference type="NCBI Taxonomy" id="1423"/>
</organismHost>
<reference evidence="1 2" key="1">
    <citation type="submission" date="2018-07" db="EMBL/GenBank/DDBJ databases">
        <title>Complete nucleotide sequence of Bacillus phage BSP38.</title>
        <authorList>
            <person name="Ghosh K."/>
            <person name="Kim K.-P."/>
        </authorList>
    </citation>
    <scope>NUCLEOTIDE SEQUENCE [LARGE SCALE GENOMIC DNA]</scope>
</reference>
<keyword evidence="2" id="KW-1185">Reference proteome</keyword>
<accession>A0A345MK76</accession>
<dbReference type="Proteomes" id="UP000260425">
    <property type="component" value="Segment"/>
</dbReference>
<gene>
    <name evidence="1" type="ORF">BSP38_216</name>
</gene>
<protein>
    <submittedName>
        <fullName evidence="1">Uncharacterized protein</fullName>
    </submittedName>
</protein>
<organism evidence="1 2">
    <name type="scientific">Bacillus phage BSP38</name>
    <dbReference type="NCBI Taxonomy" id="2283013"/>
    <lineage>
        <taxon>Viruses</taxon>
        <taxon>Duplodnaviria</taxon>
        <taxon>Heunggongvirae</taxon>
        <taxon>Uroviricota</taxon>
        <taxon>Caudoviricetes</taxon>
        <taxon>Herelleviridae</taxon>
        <taxon>Bastillevirinae</taxon>
        <taxon>Jeonjuvirus</taxon>
        <taxon>Jeonjuvirus BSP38</taxon>
    </lineage>
</organism>
<name>A0A345MK76_BPBSP</name>
<evidence type="ECO:0000313" key="1">
    <source>
        <dbReference type="EMBL" id="AXH71258.1"/>
    </source>
</evidence>
<proteinExistence type="predicted"/>
<dbReference type="EMBL" id="MH606185">
    <property type="protein sequence ID" value="AXH71258.1"/>
    <property type="molecule type" value="Genomic_DNA"/>
</dbReference>
<sequence length="118" mass="13877">MPNLYGSNWIRQAPKFTHKQVEALKELSVIGSSDRKLAEKLDHYGFWTGTLAVLNKKSLSDILFTLSTGSYELAVDDYEMFLMEKTEYWCNINKDKQTAYERALTEYREFKEFKESQQ</sequence>